<evidence type="ECO:0000313" key="2">
    <source>
        <dbReference type="EMBL" id="AUB35269.1"/>
    </source>
</evidence>
<proteinExistence type="predicted"/>
<dbReference type="AlphaFoldDB" id="A0A2K8SIJ7"/>
<reference evidence="2 3" key="1">
    <citation type="submission" date="2017-11" db="EMBL/GenBank/DDBJ databases">
        <title>Complete genome of a free-living desiccation-tolerant cyanobacterium and its photosynthetic adaptation to extreme terrestrial habitat.</title>
        <authorList>
            <person name="Shang J."/>
        </authorList>
    </citation>
    <scope>NUCLEOTIDE SEQUENCE [LARGE SCALE GENOMIC DNA]</scope>
    <source>
        <strain evidence="2 3">CCNUN1</strain>
    </source>
</reference>
<sequence>MEVSRGAEGQRGRGAEGQRGRGAEGQRGRGAEGQRGRGAEEKELGICLSSAPLLPCTSADLHKRNFGESELLATHL</sequence>
<dbReference type="EMBL" id="CP024785">
    <property type="protein sequence ID" value="AUB35269.1"/>
    <property type="molecule type" value="Genomic_DNA"/>
</dbReference>
<organism evidence="2 3">
    <name type="scientific">Nostoc flagelliforme CCNUN1</name>
    <dbReference type="NCBI Taxonomy" id="2038116"/>
    <lineage>
        <taxon>Bacteria</taxon>
        <taxon>Bacillati</taxon>
        <taxon>Cyanobacteriota</taxon>
        <taxon>Cyanophyceae</taxon>
        <taxon>Nostocales</taxon>
        <taxon>Nostocaceae</taxon>
        <taxon>Nostoc</taxon>
    </lineage>
</organism>
<accession>A0A2K8SIJ7</accession>
<name>A0A2K8SIJ7_9NOSO</name>
<gene>
    <name evidence="2" type="ORF">COO91_01145</name>
</gene>
<evidence type="ECO:0000256" key="1">
    <source>
        <dbReference type="SAM" id="MobiDB-lite"/>
    </source>
</evidence>
<feature type="compositionally biased region" description="Basic and acidic residues" evidence="1">
    <location>
        <begin position="8"/>
        <end position="39"/>
    </location>
</feature>
<protein>
    <submittedName>
        <fullName evidence="2">Uncharacterized protein</fullName>
    </submittedName>
</protein>
<evidence type="ECO:0000313" key="3">
    <source>
        <dbReference type="Proteomes" id="UP000232003"/>
    </source>
</evidence>
<dbReference type="Proteomes" id="UP000232003">
    <property type="component" value="Chromosome"/>
</dbReference>
<keyword evidence="3" id="KW-1185">Reference proteome</keyword>
<feature type="region of interest" description="Disordered" evidence="1">
    <location>
        <begin position="1"/>
        <end position="39"/>
    </location>
</feature>
<dbReference type="KEGG" id="nfl:COO91_01145"/>